<dbReference type="SMART" id="SM00966">
    <property type="entry name" value="SpoVT_AbrB"/>
    <property type="match status" value="1"/>
</dbReference>
<dbReference type="InterPro" id="IPR007159">
    <property type="entry name" value="SpoVT-AbrB_dom"/>
</dbReference>
<keyword evidence="3" id="KW-0238">DNA-binding</keyword>
<feature type="region of interest" description="Disordered" evidence="1">
    <location>
        <begin position="50"/>
        <end position="94"/>
    </location>
</feature>
<protein>
    <submittedName>
        <fullName evidence="3">AbrB/MazE/SpoVT family DNA-binding domain-containing protein</fullName>
    </submittedName>
</protein>
<gene>
    <name evidence="3" type="ORF">HZS54_05395</name>
</gene>
<dbReference type="Pfam" id="PF04014">
    <property type="entry name" value="MazE_antitoxin"/>
    <property type="match status" value="1"/>
</dbReference>
<evidence type="ECO:0000313" key="3">
    <source>
        <dbReference type="EMBL" id="QLH81106.1"/>
    </source>
</evidence>
<accession>A0A7D5P549</accession>
<reference evidence="3 4" key="1">
    <citation type="submission" date="2020-07" db="EMBL/GenBank/DDBJ databases">
        <title>Halosimplex litoreum sp. nov. and Halosimplex rubrum sp. nov., isolated from different salt environments.</title>
        <authorList>
            <person name="Cui H."/>
        </authorList>
    </citation>
    <scope>NUCLEOTIDE SEQUENCE [LARGE SCALE GENOMIC DNA]</scope>
    <source>
        <strain evidence="3 4">R2</strain>
    </source>
</reference>
<evidence type="ECO:0000259" key="2">
    <source>
        <dbReference type="PROSITE" id="PS51740"/>
    </source>
</evidence>
<dbReference type="OrthoDB" id="87832at2157"/>
<dbReference type="GeneID" id="56082002"/>
<dbReference type="InterPro" id="IPR037914">
    <property type="entry name" value="SpoVT-AbrB_sf"/>
</dbReference>
<proteinExistence type="predicted"/>
<name>A0A7D5P549_9EURY</name>
<dbReference type="AlphaFoldDB" id="A0A7D5P549"/>
<evidence type="ECO:0000313" key="4">
    <source>
        <dbReference type="Proteomes" id="UP000509346"/>
    </source>
</evidence>
<sequence length="94" mass="10124">MGTRTGEGDEDGERVTLRVDDRGRITIPKAVRERLGIEPNEEVPAELRGSVLEIDPSPSGRLETATAGRDDWADSTPTDAGEALFGPMETDGEE</sequence>
<feature type="domain" description="SpoVT-AbrB" evidence="2">
    <location>
        <begin position="14"/>
        <end position="59"/>
    </location>
</feature>
<dbReference type="Proteomes" id="UP000509346">
    <property type="component" value="Chromosome"/>
</dbReference>
<dbReference type="KEGG" id="hpel:HZS54_05395"/>
<keyword evidence="4" id="KW-1185">Reference proteome</keyword>
<dbReference type="NCBIfam" id="TIGR01439">
    <property type="entry name" value="lp_hng_hel_AbrB"/>
    <property type="match status" value="1"/>
</dbReference>
<dbReference type="RefSeq" id="WP_179920916.1">
    <property type="nucleotide sequence ID" value="NZ_CP058909.1"/>
</dbReference>
<dbReference type="GO" id="GO:0003677">
    <property type="term" value="F:DNA binding"/>
    <property type="evidence" value="ECO:0007669"/>
    <property type="project" value="UniProtKB-KW"/>
</dbReference>
<dbReference type="EMBL" id="CP058909">
    <property type="protein sequence ID" value="QLH81106.1"/>
    <property type="molecule type" value="Genomic_DNA"/>
</dbReference>
<dbReference type="Gene3D" id="2.10.260.10">
    <property type="match status" value="1"/>
</dbReference>
<organism evidence="3 4">
    <name type="scientific">Halosimplex pelagicum</name>
    <dbReference type="NCBI Taxonomy" id="869886"/>
    <lineage>
        <taxon>Archaea</taxon>
        <taxon>Methanobacteriati</taxon>
        <taxon>Methanobacteriota</taxon>
        <taxon>Stenosarchaea group</taxon>
        <taxon>Halobacteria</taxon>
        <taxon>Halobacteriales</taxon>
        <taxon>Haloarculaceae</taxon>
        <taxon>Halosimplex</taxon>
    </lineage>
</organism>
<dbReference type="PROSITE" id="PS51740">
    <property type="entry name" value="SPOVT_ABRB"/>
    <property type="match status" value="1"/>
</dbReference>
<evidence type="ECO:0000256" key="1">
    <source>
        <dbReference type="SAM" id="MobiDB-lite"/>
    </source>
</evidence>
<dbReference type="SUPFAM" id="SSF89447">
    <property type="entry name" value="AbrB/MazE/MraZ-like"/>
    <property type="match status" value="1"/>
</dbReference>